<dbReference type="Gene3D" id="3.40.50.12370">
    <property type="match status" value="1"/>
</dbReference>
<dbReference type="SUPFAM" id="SSF52402">
    <property type="entry name" value="Adenine nucleotide alpha hydrolases-like"/>
    <property type="match status" value="2"/>
</dbReference>
<proteinExistence type="predicted"/>
<dbReference type="AlphaFoldDB" id="A0A4Y6UMN9"/>
<dbReference type="CDD" id="cd00293">
    <property type="entry name" value="USP-like"/>
    <property type="match status" value="1"/>
</dbReference>
<dbReference type="KEGG" id="ssam:E3D00_08850"/>
<evidence type="ECO:0000259" key="1">
    <source>
        <dbReference type="Pfam" id="PF00582"/>
    </source>
</evidence>
<accession>A0A4Y6UMN9</accession>
<evidence type="ECO:0000313" key="2">
    <source>
        <dbReference type="EMBL" id="QDH17656.1"/>
    </source>
</evidence>
<dbReference type="RefSeq" id="WP_141461818.1">
    <property type="nucleotide sequence ID" value="NZ_CP038141.1"/>
</dbReference>
<evidence type="ECO:0000313" key="3">
    <source>
        <dbReference type="Proteomes" id="UP000316313"/>
    </source>
</evidence>
<name>A0A4Y6UMN9_9PROT</name>
<organism evidence="2 3">
    <name type="scientific">Swingsia samuiensis</name>
    <dbReference type="NCBI Taxonomy" id="1293412"/>
    <lineage>
        <taxon>Bacteria</taxon>
        <taxon>Pseudomonadati</taxon>
        <taxon>Pseudomonadota</taxon>
        <taxon>Alphaproteobacteria</taxon>
        <taxon>Acetobacterales</taxon>
        <taxon>Acetobacteraceae</taxon>
        <taxon>Swingsia</taxon>
    </lineage>
</organism>
<dbReference type="OrthoDB" id="9804721at2"/>
<dbReference type="EMBL" id="CP038141">
    <property type="protein sequence ID" value="QDH17656.1"/>
    <property type="molecule type" value="Genomic_DNA"/>
</dbReference>
<keyword evidence="3" id="KW-1185">Reference proteome</keyword>
<gene>
    <name evidence="2" type="ORF">E3D00_08850</name>
</gene>
<reference evidence="2 3" key="1">
    <citation type="submission" date="2019-03" db="EMBL/GenBank/DDBJ databases">
        <title>The complete genome sequence of Swingsia samuiensis NBRC107927(T).</title>
        <authorList>
            <person name="Chua K.-O."/>
            <person name="Chan K.-G."/>
            <person name="See-Too W.-S."/>
        </authorList>
    </citation>
    <scope>NUCLEOTIDE SEQUENCE [LARGE SCALE GENOMIC DNA]</scope>
    <source>
        <strain evidence="2 3">AH83</strain>
    </source>
</reference>
<protein>
    <submittedName>
        <fullName evidence="2">Universal stress protein</fullName>
    </submittedName>
</protein>
<dbReference type="Pfam" id="PF00582">
    <property type="entry name" value="Usp"/>
    <property type="match status" value="1"/>
</dbReference>
<sequence>MFSEIKNILLPVSHSDDLNTVASVALNFAQRFHAHLSTVIIEADPSEIAAFASENVSANLVSDIIDSAESEAQECILKIRQNFNKFITTHNVKYIPSSAVGRERNQDDAITISLEALDSSEENALTWHSRLADMTLVPNLITSSNPRSSEILHAILFDSGRPLLIAPPQTPQSIGNRVAIGWNGTAEAALALRSILPWAKTAEAVQVFVNDEYQRSGPSGESVIRYLQMHNISASLKTFGNVDGKVGIGLLRAAEEFGADLLGMAAYSQSRLRQMFLGGVTRDILENMNMTVLMSR</sequence>
<dbReference type="InterPro" id="IPR006016">
    <property type="entry name" value="UspA"/>
</dbReference>
<dbReference type="Proteomes" id="UP000316313">
    <property type="component" value="Chromosome"/>
</dbReference>
<feature type="domain" description="UspA" evidence="1">
    <location>
        <begin position="242"/>
        <end position="295"/>
    </location>
</feature>